<comment type="caution">
    <text evidence="6">The sequence shown here is derived from an EMBL/GenBank/DDBJ whole genome shotgun (WGS) entry which is preliminary data.</text>
</comment>
<dbReference type="GO" id="GO:0016787">
    <property type="term" value="F:hydrolase activity"/>
    <property type="evidence" value="ECO:0007669"/>
    <property type="project" value="UniProtKB-KW"/>
</dbReference>
<keyword evidence="7" id="KW-1185">Reference proteome</keyword>
<evidence type="ECO:0000256" key="3">
    <source>
        <dbReference type="ARBA" id="ARBA00022801"/>
    </source>
</evidence>
<dbReference type="SUPFAM" id="SSF56281">
    <property type="entry name" value="Metallo-hydrolase/oxidoreductase"/>
    <property type="match status" value="1"/>
</dbReference>
<evidence type="ECO:0000313" key="6">
    <source>
        <dbReference type="EMBL" id="RBP35757.1"/>
    </source>
</evidence>
<dbReference type="PANTHER" id="PTHR42978:SF6">
    <property type="entry name" value="QUORUM-QUENCHING LACTONASE YTNP-RELATED"/>
    <property type="match status" value="1"/>
</dbReference>
<evidence type="ECO:0000259" key="5">
    <source>
        <dbReference type="SMART" id="SM00849"/>
    </source>
</evidence>
<dbReference type="Gene3D" id="3.60.15.10">
    <property type="entry name" value="Ribonuclease Z/Hydroxyacylglutathione hydrolase-like"/>
    <property type="match status" value="1"/>
</dbReference>
<dbReference type="InterPro" id="IPR001279">
    <property type="entry name" value="Metallo-B-lactamas"/>
</dbReference>
<dbReference type="GO" id="GO:0046872">
    <property type="term" value="F:metal ion binding"/>
    <property type="evidence" value="ECO:0007669"/>
    <property type="project" value="UniProtKB-KW"/>
</dbReference>
<dbReference type="Proteomes" id="UP000253628">
    <property type="component" value="Unassembled WGS sequence"/>
</dbReference>
<dbReference type="SMART" id="SM00849">
    <property type="entry name" value="Lactamase_B"/>
    <property type="match status" value="1"/>
</dbReference>
<evidence type="ECO:0000256" key="4">
    <source>
        <dbReference type="ARBA" id="ARBA00022833"/>
    </source>
</evidence>
<dbReference type="EMBL" id="QNRQ01000015">
    <property type="protein sequence ID" value="RBP35757.1"/>
    <property type="molecule type" value="Genomic_DNA"/>
</dbReference>
<sequence length="326" mass="36342">MIGQSHGASRAFARFGRYYGKRKEPRMNNTPRSFRIGAVTVTVLVESSGPLLHPAELYPDSTPEIIAAQGNWLRPHLYDAASDRLVLAMQSFLLHSGGKTILVDTCVGDCKRRVRSDFDRAEWGWLSRLQEAGVAPEQIDIVLSTHLHVDHVGWHTRLVDGNWVPTFPNARYLFVKPEYAYWRSEVGKTALERTGDYIEDSVQPVFDAGLADLVEPDHRIDASLRLVPTPGHTPGHACVEINSEGQGAMITGDLLHHPLQCCFPQWSTRFCTDSEQARATRLAFMAKHAEQGTLLFPSHFPAPTAGRLSRADADGNLSYTYSFVDF</sequence>
<dbReference type="CDD" id="cd16277">
    <property type="entry name" value="metallo-hydrolase-like_MBL-fold"/>
    <property type="match status" value="1"/>
</dbReference>
<accession>A0A366H1V3</accession>
<proteinExistence type="inferred from homology"/>
<dbReference type="InterPro" id="IPR051013">
    <property type="entry name" value="MBL_superfamily_lactonases"/>
</dbReference>
<organism evidence="6 7">
    <name type="scientific">Eoetvoesiella caeni</name>
    <dbReference type="NCBI Taxonomy" id="645616"/>
    <lineage>
        <taxon>Bacteria</taxon>
        <taxon>Pseudomonadati</taxon>
        <taxon>Pseudomonadota</taxon>
        <taxon>Betaproteobacteria</taxon>
        <taxon>Burkholderiales</taxon>
        <taxon>Alcaligenaceae</taxon>
        <taxon>Eoetvoesiella</taxon>
    </lineage>
</organism>
<keyword evidence="3" id="KW-0378">Hydrolase</keyword>
<keyword evidence="4" id="KW-0862">Zinc</keyword>
<dbReference type="PANTHER" id="PTHR42978">
    <property type="entry name" value="QUORUM-QUENCHING LACTONASE YTNP-RELATED-RELATED"/>
    <property type="match status" value="1"/>
</dbReference>
<name>A0A366H1V3_9BURK</name>
<comment type="similarity">
    <text evidence="1">Belongs to the metallo-beta-lactamase superfamily.</text>
</comment>
<evidence type="ECO:0000313" key="7">
    <source>
        <dbReference type="Proteomes" id="UP000253628"/>
    </source>
</evidence>
<evidence type="ECO:0000256" key="2">
    <source>
        <dbReference type="ARBA" id="ARBA00022723"/>
    </source>
</evidence>
<dbReference type="InterPro" id="IPR036866">
    <property type="entry name" value="RibonucZ/Hydroxyglut_hydro"/>
</dbReference>
<dbReference type="AlphaFoldDB" id="A0A366H1V3"/>
<keyword evidence="2" id="KW-0479">Metal-binding</keyword>
<protein>
    <submittedName>
        <fullName evidence="6">Metallo-beta-lactamase superfamily protein</fullName>
    </submittedName>
</protein>
<dbReference type="Pfam" id="PF00753">
    <property type="entry name" value="Lactamase_B"/>
    <property type="match status" value="1"/>
</dbReference>
<feature type="domain" description="Metallo-beta-lactamase" evidence="5">
    <location>
        <begin position="88"/>
        <end position="299"/>
    </location>
</feature>
<evidence type="ECO:0000256" key="1">
    <source>
        <dbReference type="ARBA" id="ARBA00007749"/>
    </source>
</evidence>
<reference evidence="6 7" key="1">
    <citation type="submission" date="2018-06" db="EMBL/GenBank/DDBJ databases">
        <title>Genomic Encyclopedia of Type Strains, Phase IV (KMG-IV): sequencing the most valuable type-strain genomes for metagenomic binning, comparative biology and taxonomic classification.</title>
        <authorList>
            <person name="Goeker M."/>
        </authorList>
    </citation>
    <scope>NUCLEOTIDE SEQUENCE [LARGE SCALE GENOMIC DNA]</scope>
    <source>
        <strain evidence="6 7">DSM 25520</strain>
    </source>
</reference>
<gene>
    <name evidence="6" type="ORF">DFR37_11531</name>
</gene>